<gene>
    <name evidence="3" type="ORF">GB881_00865</name>
</gene>
<evidence type="ECO:0000256" key="1">
    <source>
        <dbReference type="SAM" id="SignalP"/>
    </source>
</evidence>
<dbReference type="InterPro" id="IPR015943">
    <property type="entry name" value="WD40/YVTN_repeat-like_dom_sf"/>
</dbReference>
<dbReference type="Pfam" id="PF22888">
    <property type="entry name" value="FIMAH"/>
    <property type="match status" value="1"/>
</dbReference>
<dbReference type="EMBL" id="WHPC01000002">
    <property type="protein sequence ID" value="MPV35612.1"/>
    <property type="molecule type" value="Genomic_DNA"/>
</dbReference>
<feature type="signal peptide" evidence="1">
    <location>
        <begin position="1"/>
        <end position="26"/>
    </location>
</feature>
<name>A0A6N7EB53_9MICO</name>
<dbReference type="Proteomes" id="UP000437709">
    <property type="component" value="Unassembled WGS sequence"/>
</dbReference>
<dbReference type="RefSeq" id="WP_152195966.1">
    <property type="nucleotide sequence ID" value="NZ_VUKD01000004.1"/>
</dbReference>
<keyword evidence="1" id="KW-0732">Signal</keyword>
<keyword evidence="4" id="KW-1185">Reference proteome</keyword>
<comment type="caution">
    <text evidence="3">The sequence shown here is derived from an EMBL/GenBank/DDBJ whole genome shotgun (WGS) entry which is preliminary data.</text>
</comment>
<protein>
    <recommendedName>
        <fullName evidence="2">FIMAH domain-containing protein</fullName>
    </recommendedName>
</protein>
<evidence type="ECO:0000313" key="4">
    <source>
        <dbReference type="Proteomes" id="UP000437709"/>
    </source>
</evidence>
<sequence>MRRLSAFAATLGLAAAVVATAVPSHAATGTVDEPPEIVDHGTVPLTATTVAGAAAGTMPDGTPRLWAVVSGSPAYLAEIDPLAGTVENTYPMPGASGGWGVDISSDGTVWATSYMDASLYYLEPGATEVRSDGRPTPETSFAWQVDTDADGVAFTGTFQGWADSPLPPGHLASYDRTTGEWRDYGSFGEGMNYVRSTAVVGDTAYAGTGTVAGLFAVDIDSGDVAEVPLPDGRTDCTFVYELAAADTDLYAKIECQGAYVGYVYDTVAEEWSEPIGALSSQSVGQTADGRTWFVLAGNLAYRTPAGEVVDTGHAFGAKGVGVTTDADGAEWVVGMSHRGLVHRYEVATGEAEPVPVGLDSTSVNPRAMAVGPDGRIHVGGYLSGGFATFDPAADSWTFERGLGQAEGMVAHDGLLYAGVYPGARLYEIDTSIPLGDGNPRQVLELRETTQQDRPFGMASAGDLVAVGTVGGYGVLKGSLTLYDPETGTWDEYHDLITDQSIITLEEHDGVLYGGTSVFGGNGIEPTQSAGVVFAFDLASRELLWSTPVDGLAATAVTMADGELWAATVGDLLVLDPATGEITHEHEVAPFDWGTVPNGLWRSADLEFSEADGYIYGSVFDRILRIDPDTREVDQLEGASGIKLDLAPDNTTYWIDDRSLFSATWPVDAEEPEQGAAQALVDLAAALDAHVANGDVAGPIAHQLANAVTQAQRHVEGDRTEAATRAVDRFVRHLDEPKRPDTLSEAARDDLRTQAVSIRELLG</sequence>
<dbReference type="SUPFAM" id="SSF75011">
    <property type="entry name" value="3-carboxy-cis,cis-mucoante lactonizing enzyme"/>
    <property type="match status" value="1"/>
</dbReference>
<accession>A0A6N7EB53</accession>
<dbReference type="OrthoDB" id="9801061at2"/>
<proteinExistence type="predicted"/>
<feature type="chain" id="PRO_5026815678" description="FIMAH domain-containing protein" evidence="1">
    <location>
        <begin position="27"/>
        <end position="762"/>
    </location>
</feature>
<organism evidence="3 4">
    <name type="scientific">Georgenia subflava</name>
    <dbReference type="NCBI Taxonomy" id="1622177"/>
    <lineage>
        <taxon>Bacteria</taxon>
        <taxon>Bacillati</taxon>
        <taxon>Actinomycetota</taxon>
        <taxon>Actinomycetes</taxon>
        <taxon>Micrococcales</taxon>
        <taxon>Bogoriellaceae</taxon>
        <taxon>Georgenia</taxon>
    </lineage>
</organism>
<dbReference type="AlphaFoldDB" id="A0A6N7EB53"/>
<feature type="domain" description="FIMAH" evidence="2">
    <location>
        <begin position="681"/>
        <end position="757"/>
    </location>
</feature>
<evidence type="ECO:0000259" key="2">
    <source>
        <dbReference type="Pfam" id="PF22888"/>
    </source>
</evidence>
<dbReference type="Gene3D" id="2.130.10.10">
    <property type="entry name" value="YVTN repeat-like/Quinoprotein amine dehydrogenase"/>
    <property type="match status" value="1"/>
</dbReference>
<dbReference type="Gene3D" id="2.40.10.480">
    <property type="match status" value="1"/>
</dbReference>
<dbReference type="SUPFAM" id="SSF63829">
    <property type="entry name" value="Calcium-dependent phosphotriesterase"/>
    <property type="match status" value="1"/>
</dbReference>
<reference evidence="3 4" key="1">
    <citation type="submission" date="2019-10" db="EMBL/GenBank/DDBJ databases">
        <title>Georgenia wutianyii sp. nov. and Georgenia yuyongxinii sp. nov. isolated from plateau pika (Ochotona curzoniae) in the Qinghai-Tibet plateau of China.</title>
        <authorList>
            <person name="Tian Z."/>
        </authorList>
    </citation>
    <scope>NUCLEOTIDE SEQUENCE [LARGE SCALE GENOMIC DNA]</scope>
    <source>
        <strain evidence="3 4">JCM 19765</strain>
    </source>
</reference>
<dbReference type="InterPro" id="IPR054470">
    <property type="entry name" value="FIMAH_dom"/>
</dbReference>
<evidence type="ECO:0000313" key="3">
    <source>
        <dbReference type="EMBL" id="MPV35612.1"/>
    </source>
</evidence>